<dbReference type="InterPro" id="IPR052162">
    <property type="entry name" value="Sensor_kinase/Photoreceptor"/>
</dbReference>
<dbReference type="InterPro" id="IPR001789">
    <property type="entry name" value="Sig_transdc_resp-reg_receiver"/>
</dbReference>
<evidence type="ECO:0000256" key="2">
    <source>
        <dbReference type="ARBA" id="ARBA00012438"/>
    </source>
</evidence>
<dbReference type="InterPro" id="IPR036890">
    <property type="entry name" value="HATPase_C_sf"/>
</dbReference>
<dbReference type="HOGENOM" id="CLU_000445_114_58_2"/>
<feature type="domain" description="PAS" evidence="9">
    <location>
        <begin position="382"/>
        <end position="451"/>
    </location>
</feature>
<dbReference type="EMBL" id="CM001555">
    <property type="protein sequence ID" value="EJG07026.1"/>
    <property type="molecule type" value="Genomic_DNA"/>
</dbReference>
<feature type="domain" description="PAS" evidence="9">
    <location>
        <begin position="257"/>
        <end position="329"/>
    </location>
</feature>
<evidence type="ECO:0000256" key="5">
    <source>
        <dbReference type="ARBA" id="ARBA00022777"/>
    </source>
</evidence>
<dbReference type="CDD" id="cd00130">
    <property type="entry name" value="PAS"/>
    <property type="match status" value="3"/>
</dbReference>
<feature type="modified residue" description="4-aspartylphosphate" evidence="6">
    <location>
        <position position="57"/>
    </location>
</feature>
<dbReference type="NCBIfam" id="TIGR00229">
    <property type="entry name" value="sensory_box"/>
    <property type="match status" value="2"/>
</dbReference>
<dbReference type="PROSITE" id="PS50110">
    <property type="entry name" value="RESPONSE_REGULATORY"/>
    <property type="match status" value="1"/>
</dbReference>
<evidence type="ECO:0000256" key="3">
    <source>
        <dbReference type="ARBA" id="ARBA00022553"/>
    </source>
</evidence>
<dbReference type="CDD" id="cd17574">
    <property type="entry name" value="REC_OmpR"/>
    <property type="match status" value="1"/>
</dbReference>
<dbReference type="Pfam" id="PF08448">
    <property type="entry name" value="PAS_4"/>
    <property type="match status" value="1"/>
</dbReference>
<dbReference type="PANTHER" id="PTHR43304">
    <property type="entry name" value="PHYTOCHROME-LIKE PROTEIN CPH1"/>
    <property type="match status" value="1"/>
</dbReference>
<dbReference type="InterPro" id="IPR004358">
    <property type="entry name" value="Sig_transdc_His_kin-like_C"/>
</dbReference>
<dbReference type="PROSITE" id="PS50112">
    <property type="entry name" value="PAS"/>
    <property type="match status" value="3"/>
</dbReference>
<dbReference type="SMART" id="SM00387">
    <property type="entry name" value="HATPase_c"/>
    <property type="match status" value="1"/>
</dbReference>
<organism evidence="10 11">
    <name type="scientific">Methanofollis liminatans DSM 4140</name>
    <dbReference type="NCBI Taxonomy" id="28892"/>
    <lineage>
        <taxon>Archaea</taxon>
        <taxon>Methanobacteriati</taxon>
        <taxon>Methanobacteriota</taxon>
        <taxon>Stenosarchaea group</taxon>
        <taxon>Methanomicrobia</taxon>
        <taxon>Methanomicrobiales</taxon>
        <taxon>Methanomicrobiaceae</taxon>
        <taxon>Methanofollis</taxon>
    </lineage>
</organism>
<proteinExistence type="predicted"/>
<feature type="domain" description="PAS" evidence="9">
    <location>
        <begin position="142"/>
        <end position="176"/>
    </location>
</feature>
<dbReference type="SMART" id="SM00448">
    <property type="entry name" value="REC"/>
    <property type="match status" value="1"/>
</dbReference>
<dbReference type="AlphaFoldDB" id="J0RZM2"/>
<evidence type="ECO:0000313" key="11">
    <source>
        <dbReference type="Proteomes" id="UP000005095"/>
    </source>
</evidence>
<dbReference type="SUPFAM" id="SSF55874">
    <property type="entry name" value="ATPase domain of HSP90 chaperone/DNA topoisomerase II/histidine kinase"/>
    <property type="match status" value="1"/>
</dbReference>
<dbReference type="InterPro" id="IPR011006">
    <property type="entry name" value="CheY-like_superfamily"/>
</dbReference>
<accession>J0RZM2</accession>
<dbReference type="OrthoDB" id="342253at2157"/>
<keyword evidence="3 6" id="KW-0597">Phosphoprotein</keyword>
<evidence type="ECO:0000259" key="8">
    <source>
        <dbReference type="PROSITE" id="PS50110"/>
    </source>
</evidence>
<gene>
    <name evidence="10" type="ORF">Metli_1069</name>
</gene>
<dbReference type="PROSITE" id="PS50109">
    <property type="entry name" value="HIS_KIN"/>
    <property type="match status" value="1"/>
</dbReference>
<keyword evidence="5 10" id="KW-0418">Kinase</keyword>
<dbReference type="GO" id="GO:0000160">
    <property type="term" value="P:phosphorelay signal transduction system"/>
    <property type="evidence" value="ECO:0007669"/>
    <property type="project" value="InterPro"/>
</dbReference>
<dbReference type="InterPro" id="IPR035965">
    <property type="entry name" value="PAS-like_dom_sf"/>
</dbReference>
<dbReference type="SUPFAM" id="SSF55785">
    <property type="entry name" value="PYP-like sensor domain (PAS domain)"/>
    <property type="match status" value="3"/>
</dbReference>
<feature type="domain" description="Response regulatory" evidence="8">
    <location>
        <begin position="7"/>
        <end position="122"/>
    </location>
</feature>
<dbReference type="GO" id="GO:0006355">
    <property type="term" value="P:regulation of DNA-templated transcription"/>
    <property type="evidence" value="ECO:0007669"/>
    <property type="project" value="InterPro"/>
</dbReference>
<dbReference type="CDD" id="cd00075">
    <property type="entry name" value="HATPase"/>
    <property type="match status" value="1"/>
</dbReference>
<dbReference type="Pfam" id="PF00072">
    <property type="entry name" value="Response_reg"/>
    <property type="match status" value="1"/>
</dbReference>
<dbReference type="InterPro" id="IPR003594">
    <property type="entry name" value="HATPase_dom"/>
</dbReference>
<dbReference type="Pfam" id="PF00989">
    <property type="entry name" value="PAS"/>
    <property type="match status" value="1"/>
</dbReference>
<keyword evidence="4" id="KW-0808">Transferase</keyword>
<dbReference type="SUPFAM" id="SSF52172">
    <property type="entry name" value="CheY-like"/>
    <property type="match status" value="1"/>
</dbReference>
<dbReference type="STRING" id="28892.Metli_1069"/>
<dbReference type="PANTHER" id="PTHR43304:SF1">
    <property type="entry name" value="PAC DOMAIN-CONTAINING PROTEIN"/>
    <property type="match status" value="1"/>
</dbReference>
<feature type="domain" description="Histidine kinase" evidence="7">
    <location>
        <begin position="610"/>
        <end position="709"/>
    </location>
</feature>
<dbReference type="Gene3D" id="3.40.50.2300">
    <property type="match status" value="1"/>
</dbReference>
<dbReference type="SMART" id="SM00091">
    <property type="entry name" value="PAS"/>
    <property type="match status" value="3"/>
</dbReference>
<dbReference type="PRINTS" id="PR00344">
    <property type="entry name" value="BCTRLSENSOR"/>
</dbReference>
<evidence type="ECO:0000313" key="10">
    <source>
        <dbReference type="EMBL" id="EJG07026.1"/>
    </source>
</evidence>
<dbReference type="GO" id="GO:0004673">
    <property type="term" value="F:protein histidine kinase activity"/>
    <property type="evidence" value="ECO:0007669"/>
    <property type="project" value="UniProtKB-EC"/>
</dbReference>
<sequence>MEDPPIRVLIVDDEPSLGEICQIFLEEMGGFSCDTVTSGAEALEQVSTSPYDAIVSDYQMPGMNGIELLKEIRGGGMDIPLIIFTGKGREAVVIEALNSGADFYLQKGGDPEALFIELAFKIRQAVQRKRTEEALVRTRFSIEHSPEEYYWIDCDGFLLDVNEQSCSMLGYTREELRHLRVMDVDSLYGEDDWRALWQQLKEEHHLRVESVHRKKDGTVYPVEISLAHHRMGDKEFMCAFAYDISGRKKAQEEAHLSEVMNRAIFETSGEATAVFNEDTTIMMANREFERLSGYPVEELVGKRSWTEFVAEEDRGRLLEYHRQRRISGGSAPRCYEFRAVDREGVVRAYSAVVDMIPGTTLRIASYLDITERKQAEEAIRKSEENLRSFMNALPEPALLLGADGIVLAANDAMVETFGRRGGAAVGLSLRDLYPEAFTVLKLPLERAIREKRFIDEVCSVQGRCINVKICPVTDAGGAVGSLAVYGMDVTEQKNTGDALKKASKKLNLLSGITRHDMLNQITVALGSLSLASQQIDDEEVRARIEHAHAAVMNIQKGLEFAKDYQNMGMMPPAWQRLDAVVRAAAASVPLDGILLDLQAEAVEVFADPMLERVFANLLDNAVRHGEGVTAIGISCHEQDDGSAAIVIEDNGIGVPEGLKERIFESGYGRHTGHGLFLVREILDITGISIAEIGEEGKGARFVITAPPGGHRPASECPGIAPRIAPQT</sequence>
<dbReference type="Pfam" id="PF02518">
    <property type="entry name" value="HATPase_c"/>
    <property type="match status" value="1"/>
</dbReference>
<dbReference type="Gene3D" id="3.30.450.20">
    <property type="entry name" value="PAS domain"/>
    <property type="match status" value="3"/>
</dbReference>
<keyword evidence="11" id="KW-1185">Reference proteome</keyword>
<evidence type="ECO:0000256" key="6">
    <source>
        <dbReference type="PROSITE-ProRule" id="PRU00169"/>
    </source>
</evidence>
<dbReference type="InterPro" id="IPR013767">
    <property type="entry name" value="PAS_fold"/>
</dbReference>
<dbReference type="EC" id="2.7.13.3" evidence="2"/>
<protein>
    <recommendedName>
        <fullName evidence="2">histidine kinase</fullName>
        <ecNumber evidence="2">2.7.13.3</ecNumber>
    </recommendedName>
</protein>
<evidence type="ECO:0000259" key="9">
    <source>
        <dbReference type="PROSITE" id="PS50112"/>
    </source>
</evidence>
<dbReference type="Gene3D" id="3.30.565.10">
    <property type="entry name" value="Histidine kinase-like ATPase, C-terminal domain"/>
    <property type="match status" value="1"/>
</dbReference>
<dbReference type="Pfam" id="PF13426">
    <property type="entry name" value="PAS_9"/>
    <property type="match status" value="1"/>
</dbReference>
<dbReference type="RefSeq" id="WP_004038633.1">
    <property type="nucleotide sequence ID" value="NZ_CM001555.1"/>
</dbReference>
<reference evidence="10 11" key="1">
    <citation type="submission" date="2011-08" db="EMBL/GenBank/DDBJ databases">
        <title>The complete genome of Methanofollis liminatans DSM 4140.</title>
        <authorList>
            <consortium name="US DOE Joint Genome Institute (JGI-PGF)"/>
            <person name="Lucas S."/>
            <person name="Han J."/>
            <person name="Lapidus A."/>
            <person name="Bruce D."/>
            <person name="Goodwin L."/>
            <person name="Pitluck S."/>
            <person name="Peters L."/>
            <person name="Kyrpides N."/>
            <person name="Mavromatis K."/>
            <person name="Ivanova N."/>
            <person name="Mikhailova N."/>
            <person name="Lu M."/>
            <person name="Detter J.C."/>
            <person name="Tapia R."/>
            <person name="Han C."/>
            <person name="Land M."/>
            <person name="Hauser L."/>
            <person name="Markowitz V."/>
            <person name="Cheng J.-F."/>
            <person name="Hugenholtz P."/>
            <person name="Woyke T."/>
            <person name="Wu D."/>
            <person name="Spring S."/>
            <person name="Schuler E."/>
            <person name="Brambilla E."/>
            <person name="Klenk H.-P."/>
            <person name="Eisen J.A."/>
        </authorList>
    </citation>
    <scope>NUCLEOTIDE SEQUENCE [LARGE SCALE GENOMIC DNA]</scope>
    <source>
        <strain evidence="10 11">DSM 4140</strain>
    </source>
</reference>
<dbReference type="InterPro" id="IPR005467">
    <property type="entry name" value="His_kinase_dom"/>
</dbReference>
<comment type="catalytic activity">
    <reaction evidence="1">
        <text>ATP + protein L-histidine = ADP + protein N-phospho-L-histidine.</text>
        <dbReference type="EC" id="2.7.13.3"/>
    </reaction>
</comment>
<evidence type="ECO:0000256" key="1">
    <source>
        <dbReference type="ARBA" id="ARBA00000085"/>
    </source>
</evidence>
<dbReference type="InterPro" id="IPR013656">
    <property type="entry name" value="PAS_4"/>
</dbReference>
<dbReference type="InterPro" id="IPR000014">
    <property type="entry name" value="PAS"/>
</dbReference>
<name>J0RZM2_9EURY</name>
<evidence type="ECO:0000259" key="7">
    <source>
        <dbReference type="PROSITE" id="PS50109"/>
    </source>
</evidence>
<evidence type="ECO:0000256" key="4">
    <source>
        <dbReference type="ARBA" id="ARBA00022679"/>
    </source>
</evidence>
<dbReference type="Proteomes" id="UP000005095">
    <property type="component" value="Chromosome"/>
</dbReference>